<evidence type="ECO:0000256" key="2">
    <source>
        <dbReference type="SAM" id="MobiDB-lite"/>
    </source>
</evidence>
<feature type="region of interest" description="Disordered" evidence="2">
    <location>
        <begin position="661"/>
        <end position="699"/>
    </location>
</feature>
<comment type="caution">
    <text evidence="4">The sequence shown here is derived from an EMBL/GenBank/DDBJ whole genome shotgun (WGS) entry which is preliminary data.</text>
</comment>
<evidence type="ECO:0000313" key="4">
    <source>
        <dbReference type="EMBL" id="MBS9720173.1"/>
    </source>
</evidence>
<feature type="region of interest" description="Disordered" evidence="2">
    <location>
        <begin position="456"/>
        <end position="498"/>
    </location>
</feature>
<dbReference type="RefSeq" id="WP_213983728.1">
    <property type="nucleotide sequence ID" value="NZ_JAFMNX010000001.1"/>
</dbReference>
<evidence type="ECO:0000313" key="5">
    <source>
        <dbReference type="Proteomes" id="UP001297272"/>
    </source>
</evidence>
<protein>
    <submittedName>
        <fullName evidence="4">Phage tail tape measure protein</fullName>
    </submittedName>
</protein>
<dbReference type="InterPro" id="IPR010090">
    <property type="entry name" value="Phage_tape_meas"/>
</dbReference>
<keyword evidence="1" id="KW-1188">Viral release from host cell</keyword>
<sequence>MAREVEARLRLSAVDRTAKAFGSVEKRLSSVERHVGRVNKAQAAFARSADGMMLASARFLGPAALAAGAAGSLRRFASVERQIDRIGITAGATADKTKQAFGVIDKAASDYAMGQDEITSGLDSLVASGRDLESALSFLPSVAATAQAAGADIVSIATTADAVGANFDIAGDKMQNAFDILVEAGKLGKFELRDMANYLPTLTPAFAALGYRGEAAVRKIAASLQVVRAGTGSAEEAATAYSNVLQKMETEETAKRFSKFGIDLRKEMAKARKEGKDLVDVFVDLSDKAIKGDLSKLPQLFGDAQMITGMRALLNGTGDLAVYMEKLGHATGSVKGDLDRILDGTQARIDRMGTSWDKLIKAVGGGVATVAVPAMDAISASIDDETAFSAGIDREKKRGGTEDAALSAYADKWQKIHGDRLLGKYARELQADFRKDMGAFGRGDLANPYARLSALQKPNNSAMATSPELPSRRQDPVSLSTGGPSQMLPGSEAPKPFVRPSALQDMAAQYAEYARGRQSVPSAIARYSRVNPDIGPSPADVNAALVRAMENAGRQPLAPRSVDHFLYGSAAEPNFNAKEHFRIGPEKDPASVDPDALRQAMEGGGSSAQQSIETAARSINEQAETAGSTFANMLAGLGAQFGQDAGASFGAAAASSFSANVKIPLPNGGTTTSRQGSVSPPSRNLGVSMPDVGTPGGSP</sequence>
<gene>
    <name evidence="4" type="ORF">JYU29_05665</name>
</gene>
<feature type="domain" description="Phage tail tape measure protein" evidence="3">
    <location>
        <begin position="106"/>
        <end position="291"/>
    </location>
</feature>
<evidence type="ECO:0000259" key="3">
    <source>
        <dbReference type="Pfam" id="PF10145"/>
    </source>
</evidence>
<dbReference type="NCBIfam" id="TIGR01760">
    <property type="entry name" value="tape_meas_TP901"/>
    <property type="match status" value="1"/>
</dbReference>
<dbReference type="EMBL" id="JAFMNX010000001">
    <property type="protein sequence ID" value="MBS9720173.1"/>
    <property type="molecule type" value="Genomic_DNA"/>
</dbReference>
<accession>A0ABS5RSY7</accession>
<proteinExistence type="predicted"/>
<dbReference type="Proteomes" id="UP001297272">
    <property type="component" value="Unassembled WGS sequence"/>
</dbReference>
<reference evidence="4 5" key="1">
    <citation type="submission" date="2021-03" db="EMBL/GenBank/DDBJ databases">
        <title>Tianweitania aestuarii sp. nov., isolated from a tidal flat.</title>
        <authorList>
            <person name="Park S."/>
            <person name="Yoon J.-H."/>
        </authorList>
    </citation>
    <scope>NUCLEOTIDE SEQUENCE [LARGE SCALE GENOMIC DNA]</scope>
    <source>
        <strain evidence="4 5">BSSL-BM11</strain>
    </source>
</reference>
<name>A0ABS5RSY7_9HYPH</name>
<keyword evidence="5" id="KW-1185">Reference proteome</keyword>
<feature type="compositionally biased region" description="Polar residues" evidence="2">
    <location>
        <begin position="668"/>
        <end position="682"/>
    </location>
</feature>
<organism evidence="4 5">
    <name type="scientific">Tianweitania aestuarii</name>
    <dbReference type="NCBI Taxonomy" id="2814886"/>
    <lineage>
        <taxon>Bacteria</taxon>
        <taxon>Pseudomonadati</taxon>
        <taxon>Pseudomonadota</taxon>
        <taxon>Alphaproteobacteria</taxon>
        <taxon>Hyphomicrobiales</taxon>
        <taxon>Phyllobacteriaceae</taxon>
        <taxon>Tianweitania</taxon>
    </lineage>
</organism>
<dbReference type="PANTHER" id="PTHR37813">
    <property type="entry name" value="FELS-2 PROPHAGE PROTEIN"/>
    <property type="match status" value="1"/>
</dbReference>
<evidence type="ECO:0000256" key="1">
    <source>
        <dbReference type="ARBA" id="ARBA00022612"/>
    </source>
</evidence>
<dbReference type="PANTHER" id="PTHR37813:SF1">
    <property type="entry name" value="FELS-2 PROPHAGE PROTEIN"/>
    <property type="match status" value="1"/>
</dbReference>
<dbReference type="Pfam" id="PF10145">
    <property type="entry name" value="PhageMin_Tail"/>
    <property type="match status" value="1"/>
</dbReference>